<dbReference type="SUPFAM" id="SSF90123">
    <property type="entry name" value="ABC transporter transmembrane region"/>
    <property type="match status" value="1"/>
</dbReference>
<feature type="non-terminal residue" evidence="12">
    <location>
        <position position="592"/>
    </location>
</feature>
<dbReference type="CDD" id="cd18580">
    <property type="entry name" value="ABC_6TM_ABCC_D2"/>
    <property type="match status" value="1"/>
</dbReference>
<dbReference type="InterPro" id="IPR044726">
    <property type="entry name" value="ABCC_6TM_D2"/>
</dbReference>
<dbReference type="InterPro" id="IPR011527">
    <property type="entry name" value="ABC1_TM_dom"/>
</dbReference>
<dbReference type="InterPro" id="IPR050173">
    <property type="entry name" value="ABC_transporter_C-like"/>
</dbReference>
<evidence type="ECO:0000256" key="10">
    <source>
        <dbReference type="SAM" id="Phobius"/>
    </source>
</evidence>
<comment type="caution">
    <text evidence="12">The sequence shown here is derived from an EMBL/GenBank/DDBJ whole genome shotgun (WGS) entry which is preliminary data.</text>
</comment>
<evidence type="ECO:0000256" key="2">
    <source>
        <dbReference type="ARBA" id="ARBA00022448"/>
    </source>
</evidence>
<dbReference type="InterPro" id="IPR027417">
    <property type="entry name" value="P-loop_NTPase"/>
</dbReference>
<dbReference type="GO" id="GO:0005524">
    <property type="term" value="F:ATP binding"/>
    <property type="evidence" value="ECO:0007669"/>
    <property type="project" value="UniProtKB-KW"/>
</dbReference>
<proteinExistence type="predicted"/>
<organism evidence="12">
    <name type="scientific">Aphanomyces stellatus</name>
    <dbReference type="NCBI Taxonomy" id="120398"/>
    <lineage>
        <taxon>Eukaryota</taxon>
        <taxon>Sar</taxon>
        <taxon>Stramenopiles</taxon>
        <taxon>Oomycota</taxon>
        <taxon>Saprolegniomycetes</taxon>
        <taxon>Saprolegniales</taxon>
        <taxon>Verrucalvaceae</taxon>
        <taxon>Aphanomyces</taxon>
    </lineage>
</organism>
<keyword evidence="5" id="KW-0547">Nucleotide-binding</keyword>
<reference evidence="12" key="1">
    <citation type="submission" date="2019-06" db="EMBL/GenBank/DDBJ databases">
        <title>Genomics analysis of Aphanomyces spp. identifies a new class of oomycete effector associated with host adaptation.</title>
        <authorList>
            <person name="Gaulin E."/>
        </authorList>
    </citation>
    <scope>NUCLEOTIDE SEQUENCE</scope>
    <source>
        <strain evidence="12">CBS 578.67</strain>
    </source>
</reference>
<feature type="transmembrane region" description="Helical" evidence="10">
    <location>
        <begin position="221"/>
        <end position="249"/>
    </location>
</feature>
<dbReference type="GO" id="GO:0016887">
    <property type="term" value="F:ATP hydrolysis activity"/>
    <property type="evidence" value="ECO:0007669"/>
    <property type="project" value="InterPro"/>
</dbReference>
<dbReference type="FunFam" id="1.20.1560.10:FF:000013">
    <property type="entry name" value="ABC transporter C family member 2"/>
    <property type="match status" value="1"/>
</dbReference>
<dbReference type="PROSITE" id="PS50929">
    <property type="entry name" value="ABC_TM1F"/>
    <property type="match status" value="1"/>
</dbReference>
<evidence type="ECO:0000259" key="11">
    <source>
        <dbReference type="PROSITE" id="PS50929"/>
    </source>
</evidence>
<evidence type="ECO:0000256" key="6">
    <source>
        <dbReference type="ARBA" id="ARBA00022840"/>
    </source>
</evidence>
<dbReference type="PANTHER" id="PTHR24223">
    <property type="entry name" value="ATP-BINDING CASSETTE SUB-FAMILY C"/>
    <property type="match status" value="1"/>
</dbReference>
<dbReference type="EMBL" id="VJMH01002331">
    <property type="protein sequence ID" value="KAF0709173.1"/>
    <property type="molecule type" value="Genomic_DNA"/>
</dbReference>
<dbReference type="Gene3D" id="1.20.1560.10">
    <property type="entry name" value="ABC transporter type 1, transmembrane domain"/>
    <property type="match status" value="1"/>
</dbReference>
<dbReference type="Pfam" id="PF00664">
    <property type="entry name" value="ABC_membrane"/>
    <property type="match status" value="1"/>
</dbReference>
<keyword evidence="2" id="KW-0813">Transport</keyword>
<evidence type="ECO:0000256" key="7">
    <source>
        <dbReference type="ARBA" id="ARBA00022989"/>
    </source>
</evidence>
<keyword evidence="6" id="KW-0067">ATP-binding</keyword>
<dbReference type="GO" id="GO:0140359">
    <property type="term" value="F:ABC-type transporter activity"/>
    <property type="evidence" value="ECO:0007669"/>
    <property type="project" value="InterPro"/>
</dbReference>
<dbReference type="GO" id="GO:0016020">
    <property type="term" value="C:membrane"/>
    <property type="evidence" value="ECO:0007669"/>
    <property type="project" value="InterPro"/>
</dbReference>
<evidence type="ECO:0000313" key="12">
    <source>
        <dbReference type="EMBL" id="KAF0709173.1"/>
    </source>
</evidence>
<dbReference type="SUPFAM" id="SSF52540">
    <property type="entry name" value="P-loop containing nucleoside triphosphate hydrolases"/>
    <property type="match status" value="2"/>
</dbReference>
<accession>A0A6A4ZNJ8</accession>
<evidence type="ECO:0000256" key="8">
    <source>
        <dbReference type="ARBA" id="ARBA00023136"/>
    </source>
</evidence>
<feature type="region of interest" description="Disordered" evidence="9">
    <location>
        <begin position="122"/>
        <end position="160"/>
    </location>
</feature>
<dbReference type="InterPro" id="IPR003439">
    <property type="entry name" value="ABC_transporter-like_ATP-bd"/>
</dbReference>
<gene>
    <name evidence="12" type="ORF">As57867_006048</name>
</gene>
<name>A0A6A4ZNJ8_9STRA</name>
<evidence type="ECO:0000256" key="5">
    <source>
        <dbReference type="ARBA" id="ARBA00022741"/>
    </source>
</evidence>
<feature type="domain" description="ABC transmembrane type-1" evidence="11">
    <location>
        <begin position="187"/>
        <end position="462"/>
    </location>
</feature>
<dbReference type="AlphaFoldDB" id="A0A6A4ZNJ8"/>
<feature type="compositionally biased region" description="Low complexity" evidence="9">
    <location>
        <begin position="137"/>
        <end position="148"/>
    </location>
</feature>
<keyword evidence="8 10" id="KW-0472">Membrane</keyword>
<evidence type="ECO:0000256" key="3">
    <source>
        <dbReference type="ARBA" id="ARBA00022692"/>
    </source>
</evidence>
<dbReference type="FunFam" id="3.40.50.300:FF:004162">
    <property type="entry name" value="ATP binding cassette subfamily C member 5"/>
    <property type="match status" value="1"/>
</dbReference>
<protein>
    <recommendedName>
        <fullName evidence="11">ABC transmembrane type-1 domain-containing protein</fullName>
    </recommendedName>
</protein>
<keyword evidence="4" id="KW-0677">Repeat</keyword>
<dbReference type="Pfam" id="PF00005">
    <property type="entry name" value="ABC_tran"/>
    <property type="match status" value="2"/>
</dbReference>
<evidence type="ECO:0000256" key="9">
    <source>
        <dbReference type="SAM" id="MobiDB-lite"/>
    </source>
</evidence>
<feature type="transmembrane region" description="Helical" evidence="10">
    <location>
        <begin position="180"/>
        <end position="201"/>
    </location>
</feature>
<sequence>MLPEGDATEIGERGINLSGGQKARVSLARAMYCRRANVYLLDDPLSALDVHVANAVFDQCVEGLLRDKTTVLVLNSHYHFLPRADRIIVMDEGTIVGDGTYDQVKAHHAQLAGFDTYVDATSTSSPSSPHVAPPPSKDTTPSSSSSPTPGGGLTSKEDRSSGTVSLSTYRLYFGSSGYNGVVVMLSVLTFFTVSQAALSVTDWFMSYWSSHPTLNDSIRTGWYYLLCALVSICLVYGRSLYILLVALACSRSLHAKILHAVVHAPVTTFFDVTPVGRILNRFSADLDQLDSILPYFGLMLLQFFFQILAVLVVCMLSTPWILVVYVPLTYLFYKLQGFYNQSSSQLKRMDSIARSPVVSLVTESIQGLSTIRAFDKSGCFVTTQRRLVDDYMRVSFAYNCGGRWFQLRLDWVSSAILTGVAFVAVLTKSSIGLTAAGLSLTYASQLSFFLSKLAVFYTTVENTMTCVERLGHYETLDDNNQSANDIVQSEPAANWPTQGAITFQNYSMRYRDHLDLVLKDITLTVHGGEKIGICGRTGSGKSSLMAALFRMVPSATGSISIDGVDIQSMAITTLRARLTIIPQDPVLFSGSL</sequence>
<comment type="subcellular location">
    <subcellularLocation>
        <location evidence="1">Endomembrane system</location>
        <topology evidence="1">Multi-pass membrane protein</topology>
    </subcellularLocation>
</comment>
<dbReference type="Gene3D" id="3.40.50.300">
    <property type="entry name" value="P-loop containing nucleotide triphosphate hydrolases"/>
    <property type="match status" value="2"/>
</dbReference>
<dbReference type="OrthoDB" id="6500128at2759"/>
<keyword evidence="7 10" id="KW-1133">Transmembrane helix</keyword>
<dbReference type="PANTHER" id="PTHR24223:SF443">
    <property type="entry name" value="MULTIDRUG-RESISTANCE LIKE PROTEIN 1, ISOFORM I"/>
    <property type="match status" value="1"/>
</dbReference>
<dbReference type="GO" id="GO:0012505">
    <property type="term" value="C:endomembrane system"/>
    <property type="evidence" value="ECO:0007669"/>
    <property type="project" value="UniProtKB-SubCell"/>
</dbReference>
<evidence type="ECO:0000256" key="1">
    <source>
        <dbReference type="ARBA" id="ARBA00004127"/>
    </source>
</evidence>
<keyword evidence="3 10" id="KW-0812">Transmembrane</keyword>
<dbReference type="InterPro" id="IPR036640">
    <property type="entry name" value="ABC1_TM_sf"/>
</dbReference>
<evidence type="ECO:0000256" key="4">
    <source>
        <dbReference type="ARBA" id="ARBA00022737"/>
    </source>
</evidence>